<dbReference type="EMBL" id="WMET01000001">
    <property type="protein sequence ID" value="MYL18728.1"/>
    <property type="molecule type" value="Genomic_DNA"/>
</dbReference>
<keyword evidence="1" id="KW-0812">Transmembrane</keyword>
<evidence type="ECO:0000313" key="2">
    <source>
        <dbReference type="EMBL" id="MYL18728.1"/>
    </source>
</evidence>
<accession>A0A845DNB8</accession>
<organism evidence="2 3">
    <name type="scientific">Halobacillus litoralis</name>
    <dbReference type="NCBI Taxonomy" id="45668"/>
    <lineage>
        <taxon>Bacteria</taxon>
        <taxon>Bacillati</taxon>
        <taxon>Bacillota</taxon>
        <taxon>Bacilli</taxon>
        <taxon>Bacillales</taxon>
        <taxon>Bacillaceae</taxon>
        <taxon>Halobacillus</taxon>
    </lineage>
</organism>
<keyword evidence="1" id="KW-1133">Transmembrane helix</keyword>
<keyword evidence="1" id="KW-0472">Membrane</keyword>
<feature type="transmembrane region" description="Helical" evidence="1">
    <location>
        <begin position="29"/>
        <end position="46"/>
    </location>
</feature>
<feature type="transmembrane region" description="Helical" evidence="1">
    <location>
        <begin position="5"/>
        <end position="23"/>
    </location>
</feature>
<gene>
    <name evidence="2" type="ORF">GLW04_02435</name>
</gene>
<protein>
    <submittedName>
        <fullName evidence="2">Uncharacterized protein</fullName>
    </submittedName>
</protein>
<comment type="caution">
    <text evidence="2">The sequence shown here is derived from an EMBL/GenBank/DDBJ whole genome shotgun (WGS) entry which is preliminary data.</text>
</comment>
<proteinExistence type="predicted"/>
<sequence>MTIKVFEVVLLLSAIAAVCTYLFYRADFLVYTALAGGIGYSVLHLIRTYERRKNAVLGHPDAKYYNTFDTYDDDLITGDLFDDISDHDGS</sequence>
<dbReference type="Proteomes" id="UP000460949">
    <property type="component" value="Unassembled WGS sequence"/>
</dbReference>
<name>A0A845DNB8_9BACI</name>
<evidence type="ECO:0000313" key="3">
    <source>
        <dbReference type="Proteomes" id="UP000460949"/>
    </source>
</evidence>
<evidence type="ECO:0000256" key="1">
    <source>
        <dbReference type="SAM" id="Phobius"/>
    </source>
</evidence>
<dbReference type="AlphaFoldDB" id="A0A845DNB8"/>
<dbReference type="RefSeq" id="WP_160835177.1">
    <property type="nucleotide sequence ID" value="NZ_WMET01000001.1"/>
</dbReference>
<reference evidence="2 3" key="1">
    <citation type="submission" date="2019-11" db="EMBL/GenBank/DDBJ databases">
        <title>Genome sequences of 17 halophilic strains isolated from different environments.</title>
        <authorList>
            <person name="Furrow R.E."/>
        </authorList>
    </citation>
    <scope>NUCLEOTIDE SEQUENCE [LARGE SCALE GENOMIC DNA]</scope>
    <source>
        <strain evidence="2 3">22511_23_Filter</strain>
    </source>
</reference>